<protein>
    <submittedName>
        <fullName evidence="1">Uncharacterized protein</fullName>
    </submittedName>
</protein>
<keyword evidence="2" id="KW-1185">Reference proteome</keyword>
<accession>J4H387</accession>
<dbReference type="GeneID" id="24097755"/>
<dbReference type="InParanoid" id="J4H387"/>
<proteinExistence type="predicted"/>
<reference evidence="1 2" key="1">
    <citation type="journal article" date="2012" name="Appl. Environ. Microbiol.">
        <title>Short-read sequencing for genomic analysis of the brown rot fungus Fibroporia radiculosa.</title>
        <authorList>
            <person name="Tang J.D."/>
            <person name="Perkins A.D."/>
            <person name="Sonstegard T.S."/>
            <person name="Schroeder S.G."/>
            <person name="Burgess S.C."/>
            <person name="Diehl S.V."/>
        </authorList>
    </citation>
    <scope>NUCLEOTIDE SEQUENCE [LARGE SCALE GENOMIC DNA]</scope>
    <source>
        <strain evidence="1 2">TFFH 294</strain>
    </source>
</reference>
<dbReference type="RefSeq" id="XP_012182127.1">
    <property type="nucleotide sequence ID" value="XM_012326737.1"/>
</dbReference>
<dbReference type="Proteomes" id="UP000006352">
    <property type="component" value="Unassembled WGS sequence"/>
</dbReference>
<dbReference type="AlphaFoldDB" id="J4H387"/>
<gene>
    <name evidence="1" type="ORF">FIBRA_04956</name>
</gene>
<dbReference type="HOGENOM" id="CLU_1475186_0_0_1"/>
<organism evidence="1 2">
    <name type="scientific">Fibroporia radiculosa</name>
    <dbReference type="NCBI Taxonomy" id="599839"/>
    <lineage>
        <taxon>Eukaryota</taxon>
        <taxon>Fungi</taxon>
        <taxon>Dikarya</taxon>
        <taxon>Basidiomycota</taxon>
        <taxon>Agaricomycotina</taxon>
        <taxon>Agaricomycetes</taxon>
        <taxon>Polyporales</taxon>
        <taxon>Fibroporiaceae</taxon>
        <taxon>Fibroporia</taxon>
    </lineage>
</organism>
<dbReference type="EMBL" id="HE797094">
    <property type="protein sequence ID" value="CCM02844.1"/>
    <property type="molecule type" value="Genomic_DNA"/>
</dbReference>
<evidence type="ECO:0000313" key="1">
    <source>
        <dbReference type="EMBL" id="CCM02844.1"/>
    </source>
</evidence>
<evidence type="ECO:0000313" key="2">
    <source>
        <dbReference type="Proteomes" id="UP000006352"/>
    </source>
</evidence>
<name>J4H387_9APHY</name>
<sequence length="183" mass="20113">MAATSPPTELQPAVIPTQRPALGHLRSFSAALGKRPDLGGNAFVAQTSARSHHSPPFPLRSTWNIPGQGNGPHAALHQNLALRLSARNSYRGRIGRSDERTFPAWDIRYQNIFAGKMMRNRVSLHSVLQVPWKSPSTGSLGPTIDACLPKHPPWIPPSSLPKINQDFGRDCLLVMRPRISQLP</sequence>